<dbReference type="EMBL" id="CAEZWB010000017">
    <property type="protein sequence ID" value="CAB4641530.1"/>
    <property type="molecule type" value="Genomic_DNA"/>
</dbReference>
<feature type="domain" description="Translation initiation factor 3 N-terminal" evidence="6">
    <location>
        <begin position="47"/>
        <end position="114"/>
    </location>
</feature>
<evidence type="ECO:0000313" key="10">
    <source>
        <dbReference type="EMBL" id="KGA15473.1"/>
    </source>
</evidence>
<feature type="compositionally biased region" description="Low complexity" evidence="4">
    <location>
        <begin position="213"/>
        <end position="239"/>
    </location>
</feature>
<protein>
    <submittedName>
        <fullName evidence="10">Translation initiation factor IF-3</fullName>
    </submittedName>
    <submittedName>
        <fullName evidence="7">Unannotated protein</fullName>
    </submittedName>
</protein>
<dbReference type="FunFam" id="3.10.20.80:FF:000001">
    <property type="entry name" value="Translation initiation factor IF-3"/>
    <property type="match status" value="1"/>
</dbReference>
<proteinExistence type="inferred from homology"/>
<reference evidence="7" key="2">
    <citation type="submission" date="2020-05" db="EMBL/GenBank/DDBJ databases">
        <authorList>
            <person name="Chiriac C."/>
            <person name="Salcher M."/>
            <person name="Ghai R."/>
            <person name="Kavagutti S V."/>
        </authorList>
    </citation>
    <scope>NUCLEOTIDE SEQUENCE</scope>
</reference>
<dbReference type="Gene3D" id="3.10.20.80">
    <property type="entry name" value="Translation initiation factor 3 (IF-3), N-terminal domain"/>
    <property type="match status" value="1"/>
</dbReference>
<evidence type="ECO:0000313" key="9">
    <source>
        <dbReference type="EMBL" id="CAB4765776.1"/>
    </source>
</evidence>
<dbReference type="PROSITE" id="PS00938">
    <property type="entry name" value="IF3"/>
    <property type="match status" value="1"/>
</dbReference>
<feature type="domain" description="Translation initiation factor 3 C-terminal" evidence="5">
    <location>
        <begin position="122"/>
        <end position="206"/>
    </location>
</feature>
<organism evidence="10">
    <name type="scientific">freshwater metagenome</name>
    <dbReference type="NCBI Taxonomy" id="449393"/>
    <lineage>
        <taxon>unclassified sequences</taxon>
        <taxon>metagenomes</taxon>
        <taxon>ecological metagenomes</taxon>
    </lineage>
</organism>
<sequence>MYALTRVLARPRACETLFRVRLHTQEATPLAQESKAIAPPINEPRYNERIRAREVRLVDADGSQVGVVSIADALERARVAELDLVEVAAQADPPVCRIMDYGKFRYEESQRLKESRKKTVQITMKEVKFRPKIGKGDFDTKVRHMHEFLGEGHKVKVTLQFRGREVAHPELGRKILDAVIEQLGPIARVDTMARLEGRNMTMVLSPEKKTTKKPTTQQPTQKAAPETAPAVVTQPVAPVSEAPVAE</sequence>
<evidence type="ECO:0000259" key="5">
    <source>
        <dbReference type="Pfam" id="PF00707"/>
    </source>
</evidence>
<dbReference type="HAMAP" id="MF_00080">
    <property type="entry name" value="IF_3"/>
    <property type="match status" value="1"/>
</dbReference>
<evidence type="ECO:0000256" key="2">
    <source>
        <dbReference type="ARBA" id="ARBA00022540"/>
    </source>
</evidence>
<reference evidence="10" key="1">
    <citation type="submission" date="2014-06" db="EMBL/GenBank/DDBJ databases">
        <title>Key roles for freshwater Actinobacteria revealed by deep metagenomic sequencing.</title>
        <authorList>
            <person name="Ghai R."/>
            <person name="Mizuno C.M."/>
            <person name="Picazo A."/>
            <person name="Camacho A."/>
            <person name="Rodriguez-Valera F."/>
        </authorList>
    </citation>
    <scope>NUCLEOTIDE SEQUENCE</scope>
</reference>
<dbReference type="PANTHER" id="PTHR10938">
    <property type="entry name" value="TRANSLATION INITIATION FACTOR IF-3"/>
    <property type="match status" value="1"/>
</dbReference>
<dbReference type="NCBIfam" id="TIGR00168">
    <property type="entry name" value="infC"/>
    <property type="match status" value="1"/>
</dbReference>
<comment type="similarity">
    <text evidence="1">Belongs to the IF-3 family.</text>
</comment>
<evidence type="ECO:0000313" key="8">
    <source>
        <dbReference type="EMBL" id="CAB4643055.1"/>
    </source>
</evidence>
<dbReference type="Gene3D" id="3.30.110.10">
    <property type="entry name" value="Translation initiation factor 3 (IF-3), C-terminal domain"/>
    <property type="match status" value="1"/>
</dbReference>
<accession>A0A094SBL6</accession>
<dbReference type="InterPro" id="IPR019815">
    <property type="entry name" value="Translation_initiation_fac_3_C"/>
</dbReference>
<dbReference type="GO" id="GO:0032790">
    <property type="term" value="P:ribosome disassembly"/>
    <property type="evidence" value="ECO:0007669"/>
    <property type="project" value="TreeGrafter"/>
</dbReference>
<dbReference type="GO" id="GO:0003743">
    <property type="term" value="F:translation initiation factor activity"/>
    <property type="evidence" value="ECO:0007669"/>
    <property type="project" value="UniProtKB-KW"/>
</dbReference>
<dbReference type="EMBL" id="JNSL01000112">
    <property type="protein sequence ID" value="KGA15473.1"/>
    <property type="molecule type" value="Genomic_DNA"/>
</dbReference>
<dbReference type="GO" id="GO:0016020">
    <property type="term" value="C:membrane"/>
    <property type="evidence" value="ECO:0007669"/>
    <property type="project" value="TreeGrafter"/>
</dbReference>
<dbReference type="InterPro" id="IPR019814">
    <property type="entry name" value="Translation_initiation_fac_3_N"/>
</dbReference>
<gene>
    <name evidence="10" type="ORF">GM51_14800</name>
    <name evidence="7" type="ORF">UFOPK2166_00243</name>
    <name evidence="8" type="ORF">UFOPK2195_00038</name>
    <name evidence="9" type="ORF">UFOPK2872_00840</name>
</gene>
<dbReference type="InterPro" id="IPR001288">
    <property type="entry name" value="Translation_initiation_fac_3"/>
</dbReference>
<dbReference type="AlphaFoldDB" id="A0A094SBL6"/>
<dbReference type="EMBL" id="CAEZZM010000097">
    <property type="protein sequence ID" value="CAB4765776.1"/>
    <property type="molecule type" value="Genomic_DNA"/>
</dbReference>
<dbReference type="InterPro" id="IPR019813">
    <property type="entry name" value="Translation_initiation_fac3_CS"/>
</dbReference>
<dbReference type="SUPFAM" id="SSF55200">
    <property type="entry name" value="Translation initiation factor IF3, C-terminal domain"/>
    <property type="match status" value="1"/>
</dbReference>
<evidence type="ECO:0000256" key="4">
    <source>
        <dbReference type="SAM" id="MobiDB-lite"/>
    </source>
</evidence>
<dbReference type="Pfam" id="PF05198">
    <property type="entry name" value="IF3_N"/>
    <property type="match status" value="1"/>
</dbReference>
<evidence type="ECO:0000313" key="7">
    <source>
        <dbReference type="EMBL" id="CAB4641530.1"/>
    </source>
</evidence>
<dbReference type="InterPro" id="IPR036787">
    <property type="entry name" value="T_IF-3_N_sf"/>
</dbReference>
<evidence type="ECO:0000259" key="6">
    <source>
        <dbReference type="Pfam" id="PF05198"/>
    </source>
</evidence>
<dbReference type="PANTHER" id="PTHR10938:SF0">
    <property type="entry name" value="TRANSLATION INITIATION FACTOR IF-3, MITOCHONDRIAL"/>
    <property type="match status" value="1"/>
</dbReference>
<dbReference type="GO" id="GO:0043022">
    <property type="term" value="F:ribosome binding"/>
    <property type="evidence" value="ECO:0007669"/>
    <property type="project" value="TreeGrafter"/>
</dbReference>
<evidence type="ECO:0000256" key="1">
    <source>
        <dbReference type="ARBA" id="ARBA00005439"/>
    </source>
</evidence>
<dbReference type="InterPro" id="IPR036788">
    <property type="entry name" value="T_IF-3_C_sf"/>
</dbReference>
<dbReference type="GO" id="GO:0005829">
    <property type="term" value="C:cytosol"/>
    <property type="evidence" value="ECO:0007669"/>
    <property type="project" value="TreeGrafter"/>
</dbReference>
<feature type="region of interest" description="Disordered" evidence="4">
    <location>
        <begin position="204"/>
        <end position="246"/>
    </location>
</feature>
<keyword evidence="2 10" id="KW-0396">Initiation factor</keyword>
<keyword evidence="3" id="KW-0648">Protein biosynthesis</keyword>
<dbReference type="FunFam" id="3.30.110.10:FF:000001">
    <property type="entry name" value="Translation initiation factor IF-3"/>
    <property type="match status" value="1"/>
</dbReference>
<dbReference type="SUPFAM" id="SSF54364">
    <property type="entry name" value="Translation initiation factor IF3, N-terminal domain"/>
    <property type="match status" value="1"/>
</dbReference>
<dbReference type="Pfam" id="PF00707">
    <property type="entry name" value="IF3_C"/>
    <property type="match status" value="1"/>
</dbReference>
<evidence type="ECO:0000256" key="3">
    <source>
        <dbReference type="ARBA" id="ARBA00022917"/>
    </source>
</evidence>
<dbReference type="EMBL" id="CAEZWH010000003">
    <property type="protein sequence ID" value="CAB4643055.1"/>
    <property type="molecule type" value="Genomic_DNA"/>
</dbReference>
<name>A0A094SBL6_9ZZZZ</name>